<dbReference type="Gramene" id="TraesJAG7D03G04392570.1">
    <property type="protein sequence ID" value="TraesJAG7D03G04392570.1.CDS1"/>
    <property type="gene ID" value="TraesJAG7D03G04392570"/>
</dbReference>
<dbReference type="Gene3D" id="3.30.40.10">
    <property type="entry name" value="Zinc/RING finger domain, C3HC4 (zinc finger)"/>
    <property type="match status" value="1"/>
</dbReference>
<reference evidence="11" key="1">
    <citation type="submission" date="2018-08" db="EMBL/GenBank/DDBJ databases">
        <authorList>
            <person name="Rossello M."/>
        </authorList>
    </citation>
    <scope>NUCLEOTIDE SEQUENCE [LARGE SCALE GENOMIC DNA]</scope>
    <source>
        <strain evidence="11">cv. Chinese Spring</strain>
    </source>
</reference>
<comment type="similarity">
    <text evidence="6">Belongs to the RING-type zinc finger family. ATL subfamily.</text>
</comment>
<dbReference type="PANTHER" id="PTHR14155">
    <property type="entry name" value="RING FINGER DOMAIN-CONTAINING"/>
    <property type="match status" value="1"/>
</dbReference>
<dbReference type="PROSITE" id="PS50089">
    <property type="entry name" value="ZF_RING_2"/>
    <property type="match status" value="1"/>
</dbReference>
<evidence type="ECO:0000256" key="7">
    <source>
        <dbReference type="PROSITE-ProRule" id="PRU00175"/>
    </source>
</evidence>
<dbReference type="OMA" id="MHFELMV"/>
<proteinExistence type="inferred from homology"/>
<keyword evidence="9" id="KW-0812">Transmembrane</keyword>
<dbReference type="Gramene" id="TraesCS7D02G330600.1">
    <property type="protein sequence ID" value="TraesCS7D02G330600.1.cds1"/>
    <property type="gene ID" value="TraesCS7D02G330600"/>
</dbReference>
<dbReference type="Gramene" id="TraesKAR7D01G0305770.1">
    <property type="protein sequence ID" value="cds.TraesKAR7D01G0305770.1"/>
    <property type="gene ID" value="TraesKAR7D01G0305770"/>
</dbReference>
<feature type="transmembrane region" description="Helical" evidence="9">
    <location>
        <begin position="12"/>
        <end position="33"/>
    </location>
</feature>
<keyword evidence="9" id="KW-1133">Transmembrane helix</keyword>
<keyword evidence="3" id="KW-0479">Metal-binding</keyword>
<comment type="catalytic activity">
    <reaction evidence="1">
        <text>S-ubiquitinyl-[E2 ubiquitin-conjugating enzyme]-L-cysteine + [acceptor protein]-L-lysine = [E2 ubiquitin-conjugating enzyme]-L-cysteine + N(6)-ubiquitinyl-[acceptor protein]-L-lysine.</text>
        <dbReference type="EC" id="2.3.2.27"/>
    </reaction>
</comment>
<accession>A0A3B6TGJ1</accession>
<feature type="region of interest" description="Disordered" evidence="8">
    <location>
        <begin position="196"/>
        <end position="230"/>
    </location>
</feature>
<dbReference type="CDD" id="cd16461">
    <property type="entry name" value="RING-H2_EL5-like"/>
    <property type="match status" value="1"/>
</dbReference>
<evidence type="ECO:0000256" key="9">
    <source>
        <dbReference type="SAM" id="Phobius"/>
    </source>
</evidence>
<dbReference type="Gramene" id="TraesPARA_EIv1.0_2587510.1">
    <property type="protein sequence ID" value="TraesPARA_EIv1.0_2587510.1.CDS1"/>
    <property type="gene ID" value="TraesPARA_EIv1.0_2587510"/>
</dbReference>
<evidence type="ECO:0000256" key="8">
    <source>
        <dbReference type="SAM" id="MobiDB-lite"/>
    </source>
</evidence>
<evidence type="ECO:0000256" key="6">
    <source>
        <dbReference type="ARBA" id="ARBA00024209"/>
    </source>
</evidence>
<organism evidence="11">
    <name type="scientific">Triticum aestivum</name>
    <name type="common">Wheat</name>
    <dbReference type="NCBI Taxonomy" id="4565"/>
    <lineage>
        <taxon>Eukaryota</taxon>
        <taxon>Viridiplantae</taxon>
        <taxon>Streptophyta</taxon>
        <taxon>Embryophyta</taxon>
        <taxon>Tracheophyta</taxon>
        <taxon>Spermatophyta</taxon>
        <taxon>Magnoliopsida</taxon>
        <taxon>Liliopsida</taxon>
        <taxon>Poales</taxon>
        <taxon>Poaceae</taxon>
        <taxon>BOP clade</taxon>
        <taxon>Pooideae</taxon>
        <taxon>Triticodae</taxon>
        <taxon>Triticeae</taxon>
        <taxon>Triticinae</taxon>
        <taxon>Triticum</taxon>
    </lineage>
</organism>
<dbReference type="PANTHER" id="PTHR14155:SF86">
    <property type="entry name" value="OS06G0534500 PROTEIN"/>
    <property type="match status" value="1"/>
</dbReference>
<reference evidence="11" key="2">
    <citation type="submission" date="2018-10" db="UniProtKB">
        <authorList>
            <consortium name="EnsemblPlants"/>
        </authorList>
    </citation>
    <scope>IDENTIFICATION</scope>
</reference>
<dbReference type="InterPro" id="IPR053238">
    <property type="entry name" value="RING-H2_zinc_finger"/>
</dbReference>
<dbReference type="OrthoDB" id="8062037at2759"/>
<dbReference type="InterPro" id="IPR013083">
    <property type="entry name" value="Znf_RING/FYVE/PHD"/>
</dbReference>
<evidence type="ECO:0000256" key="1">
    <source>
        <dbReference type="ARBA" id="ARBA00000900"/>
    </source>
</evidence>
<keyword evidence="4 7" id="KW-0863">Zinc-finger</keyword>
<dbReference type="Gramene" id="TraesLAC7D03G04356240.1">
    <property type="protein sequence ID" value="TraesLAC7D03G04356240.1.CDS1"/>
    <property type="gene ID" value="TraesLAC7D03G04356240"/>
</dbReference>
<protein>
    <recommendedName>
        <fullName evidence="2">RING-type E3 ubiquitin transferase</fullName>
        <ecNumber evidence="2">2.3.2.27</ecNumber>
    </recommendedName>
</protein>
<dbReference type="Gramene" id="TraesCAD_scaffold_007918_01G000100.1">
    <property type="protein sequence ID" value="TraesCAD_scaffold_007918_01G000100.1"/>
    <property type="gene ID" value="TraesCAD_scaffold_007918_01G000100"/>
</dbReference>
<dbReference type="Gramene" id="TraesCLE_scaffold_071463_01G000100.1">
    <property type="protein sequence ID" value="TraesCLE_scaffold_071463_01G000100.1"/>
    <property type="gene ID" value="TraesCLE_scaffold_071463_01G000100"/>
</dbReference>
<sequence length="230" mass="24013">MSGSASTTLQYTGIGAFVAIVLLGLVYFGRSIITGRHDVHTRHDTATASPGQQLGLAPDDIAVLPTFTYLGASPGRWGGGGGKAKAKAVAADSCAVCLEELRGGALVRMLPSCKHYFHATCVDVWLLSHATCPVCRASPAPEKVRLGAVSMSPPLPQLRPYGGSPKGGDVSRLSSPAVRSSTQPELFLHVSNAHSVMAPSPTRPATPDRRVFRSSSSSQAMTDLHLAEAV</sequence>
<keyword evidence="5" id="KW-0862">Zinc</keyword>
<dbReference type="Gramene" id="TraesJUL7D03G04453450.1">
    <property type="protein sequence ID" value="TraesJUL7D03G04453450.1.CDS1"/>
    <property type="gene ID" value="TraesJUL7D03G04453450"/>
</dbReference>
<dbReference type="Gramene" id="TraesNOR7D03G04458330.1">
    <property type="protein sequence ID" value="TraesNOR7D03G04458330.1.CDS1"/>
    <property type="gene ID" value="TraesNOR7D03G04458330"/>
</dbReference>
<dbReference type="Gramene" id="TraesSTA7D03G04403330.1">
    <property type="protein sequence ID" value="TraesSTA7D03G04403330.1.CDS1"/>
    <property type="gene ID" value="TraesSTA7D03G04403330"/>
</dbReference>
<evidence type="ECO:0000256" key="2">
    <source>
        <dbReference type="ARBA" id="ARBA00012483"/>
    </source>
</evidence>
<keyword evidence="12" id="KW-1185">Reference proteome</keyword>
<dbReference type="Gramene" id="TraesSYM7D03G04463130.1">
    <property type="protein sequence ID" value="TraesSYM7D03G04463130.1.CDS1"/>
    <property type="gene ID" value="TraesSYM7D03G04463130"/>
</dbReference>
<keyword evidence="9" id="KW-0472">Membrane</keyword>
<evidence type="ECO:0000259" key="10">
    <source>
        <dbReference type="PROSITE" id="PS50089"/>
    </source>
</evidence>
<dbReference type="SMR" id="A0A3B6TGJ1"/>
<dbReference type="EC" id="2.3.2.27" evidence="2"/>
<name>A0A3B6TGJ1_WHEAT</name>
<dbReference type="Proteomes" id="UP000019116">
    <property type="component" value="Chromosome 7D"/>
</dbReference>
<feature type="domain" description="RING-type" evidence="10">
    <location>
        <begin position="94"/>
        <end position="136"/>
    </location>
</feature>
<dbReference type="AlphaFoldDB" id="A0A3B6TGJ1"/>
<dbReference type="Gramene" id="TraesROB_scaffold_014847_01G000400.1">
    <property type="protein sequence ID" value="TraesROB_scaffold_014847_01G000400.1"/>
    <property type="gene ID" value="TraesROB_scaffold_014847_01G000400"/>
</dbReference>
<dbReference type="SMART" id="SM00184">
    <property type="entry name" value="RING"/>
    <property type="match status" value="1"/>
</dbReference>
<dbReference type="Gramene" id="TraesMAC7D03G04401330.1">
    <property type="protein sequence ID" value="TraesMAC7D03G04401330.1.CDS1"/>
    <property type="gene ID" value="TraesMAC7D03G04401330"/>
</dbReference>
<dbReference type="GO" id="GO:0061630">
    <property type="term" value="F:ubiquitin protein ligase activity"/>
    <property type="evidence" value="ECO:0007669"/>
    <property type="project" value="UniProtKB-EC"/>
</dbReference>
<evidence type="ECO:0000256" key="4">
    <source>
        <dbReference type="ARBA" id="ARBA00022771"/>
    </source>
</evidence>
<evidence type="ECO:0000256" key="5">
    <source>
        <dbReference type="ARBA" id="ARBA00022833"/>
    </source>
</evidence>
<dbReference type="SUPFAM" id="SSF57850">
    <property type="entry name" value="RING/U-box"/>
    <property type="match status" value="1"/>
</dbReference>
<dbReference type="Gramene" id="TraesLDM7D03G04415790.1">
    <property type="protein sequence ID" value="TraesLDM7D03G04415790.1.CDS1"/>
    <property type="gene ID" value="TraesLDM7D03G04415790"/>
</dbReference>
<dbReference type="Gramene" id="TraesWEE_scaffold_021220_01G000400.1">
    <property type="protein sequence ID" value="TraesWEE_scaffold_021220_01G000400.1"/>
    <property type="gene ID" value="TraesWEE_scaffold_021220_01G000400"/>
</dbReference>
<dbReference type="GO" id="GO:0008270">
    <property type="term" value="F:zinc ion binding"/>
    <property type="evidence" value="ECO:0007669"/>
    <property type="project" value="UniProtKB-KW"/>
</dbReference>
<dbReference type="Gramene" id="TraesARI7D03G04485840.1">
    <property type="protein sequence ID" value="TraesARI7D03G04485840.1.CDS1"/>
    <property type="gene ID" value="TraesARI7D03G04485840"/>
</dbReference>
<evidence type="ECO:0000313" key="12">
    <source>
        <dbReference type="Proteomes" id="UP000019116"/>
    </source>
</evidence>
<dbReference type="Gramene" id="TraesRN7D0100807900.1">
    <property type="protein sequence ID" value="TraesRN7D0100807900.1"/>
    <property type="gene ID" value="TraesRN7D0100807900"/>
</dbReference>
<dbReference type="InterPro" id="IPR001841">
    <property type="entry name" value="Znf_RING"/>
</dbReference>
<evidence type="ECO:0000313" key="11">
    <source>
        <dbReference type="EnsemblPlants" id="TraesCS7D02G330600.1.cds1"/>
    </source>
</evidence>
<dbReference type="EnsemblPlants" id="TraesCS7D02G330600.1">
    <property type="protein sequence ID" value="TraesCS7D02G330600.1.cds1"/>
    <property type="gene ID" value="TraesCS7D02G330600"/>
</dbReference>
<dbReference type="STRING" id="4565.A0A3B6TGJ1"/>
<feature type="region of interest" description="Disordered" evidence="8">
    <location>
        <begin position="155"/>
        <end position="176"/>
    </location>
</feature>
<dbReference type="Pfam" id="PF13639">
    <property type="entry name" value="zf-RING_2"/>
    <property type="match status" value="1"/>
</dbReference>
<evidence type="ECO:0000256" key="3">
    <source>
        <dbReference type="ARBA" id="ARBA00022723"/>
    </source>
</evidence>
<dbReference type="Gramene" id="TraesCS7D03G0785000.1">
    <property type="protein sequence ID" value="TraesCS7D03G0785000.1.CDS1"/>
    <property type="gene ID" value="TraesCS7D03G0785000"/>
</dbReference>